<sequence length="78" mass="8491">MHTLMKTSVVALAFVFLAGCQNKIENPELNQCAQQNYQCESTCEQQSSGEGLKLQVCSGKCVESYNQCKAQAEKLGGI</sequence>
<dbReference type="KEGG" id="paln:B0W48_04480"/>
<dbReference type="Proteomes" id="UP000188243">
    <property type="component" value="Chromosome"/>
</dbReference>
<reference evidence="1 2" key="1">
    <citation type="submission" date="2017-02" db="EMBL/GenBank/DDBJ databases">
        <title>Complete genome sequence of the cold-active Pseudoalteromonas aliena strain EH1 isolated from Arctic seawater.</title>
        <authorList>
            <person name="Kim E."/>
            <person name="Heo E."/>
            <person name="Kim H."/>
            <person name="Kim D."/>
        </authorList>
    </citation>
    <scope>NUCLEOTIDE SEQUENCE [LARGE SCALE GENOMIC DNA]</scope>
    <source>
        <strain evidence="1 2">EH1</strain>
    </source>
</reference>
<organism evidence="1 2">
    <name type="scientific">Pseudoalteromonas aliena</name>
    <dbReference type="NCBI Taxonomy" id="247523"/>
    <lineage>
        <taxon>Bacteria</taxon>
        <taxon>Pseudomonadati</taxon>
        <taxon>Pseudomonadota</taxon>
        <taxon>Gammaproteobacteria</taxon>
        <taxon>Alteromonadales</taxon>
        <taxon>Pseudoalteromonadaceae</taxon>
        <taxon>Pseudoalteromonas</taxon>
    </lineage>
</organism>
<dbReference type="EMBL" id="CP019628">
    <property type="protein sequence ID" value="AQP99129.1"/>
    <property type="molecule type" value="Genomic_DNA"/>
</dbReference>
<dbReference type="STRING" id="247523.B0W48_04480"/>
<dbReference type="PROSITE" id="PS51257">
    <property type="entry name" value="PROKAR_LIPOPROTEIN"/>
    <property type="match status" value="1"/>
</dbReference>
<proteinExistence type="predicted"/>
<dbReference type="RefSeq" id="WP_077535827.1">
    <property type="nucleotide sequence ID" value="NZ_CANLYY010000039.1"/>
</dbReference>
<gene>
    <name evidence="1" type="ORF">B0W48_04480</name>
</gene>
<evidence type="ECO:0000313" key="2">
    <source>
        <dbReference type="Proteomes" id="UP000188243"/>
    </source>
</evidence>
<evidence type="ECO:0000313" key="1">
    <source>
        <dbReference type="EMBL" id="AQP99129.1"/>
    </source>
</evidence>
<accession>A0A1Q2GVI0</accession>
<protein>
    <recommendedName>
        <fullName evidence="3">Orphan protein</fullName>
    </recommendedName>
</protein>
<evidence type="ECO:0008006" key="3">
    <source>
        <dbReference type="Google" id="ProtNLM"/>
    </source>
</evidence>
<name>A0A1Q2GVI0_9GAMM</name>
<dbReference type="AlphaFoldDB" id="A0A1Q2GVI0"/>